<dbReference type="InterPro" id="IPR011344">
    <property type="entry name" value="ssDNA-bd"/>
</dbReference>
<comment type="subunit">
    <text evidence="1">Homotetramer.</text>
</comment>
<dbReference type="HAMAP" id="MF_00984">
    <property type="entry name" value="SSB"/>
    <property type="match status" value="1"/>
</dbReference>
<name>A0ABS6D6A1_9FIRM</name>
<evidence type="ECO:0000313" key="3">
    <source>
        <dbReference type="EMBL" id="MBU3877004.1"/>
    </source>
</evidence>
<sequence length="134" mass="14754">MNNVSLSGRLTKNPELRYGGQENSTAIARFTLAVDDGRETDFINIKCFGRTAEWVDKWLSKGNKAEVTGKIKTGSYDSQRTGQKVYYTEVVANNVGFGETKAEAEARAAAGQQTDYNDGFMNIPDGVDDELPFN</sequence>
<dbReference type="Pfam" id="PF00436">
    <property type="entry name" value="SSB"/>
    <property type="match status" value="1"/>
</dbReference>
<protein>
    <recommendedName>
        <fullName evidence="1 2">Single-stranded DNA-binding protein</fullName>
        <shortName evidence="1">SSB</shortName>
    </recommendedName>
</protein>
<reference evidence="3 4" key="1">
    <citation type="submission" date="2021-06" db="EMBL/GenBank/DDBJ databases">
        <title>Faecalicatena sp. nov. isolated from porcine feces.</title>
        <authorList>
            <person name="Oh B.S."/>
            <person name="Lee J.H."/>
        </authorList>
    </citation>
    <scope>NUCLEOTIDE SEQUENCE [LARGE SCALE GENOMIC DNA]</scope>
    <source>
        <strain evidence="3 4">AGMB00832</strain>
    </source>
</reference>
<keyword evidence="1 2" id="KW-0238">DNA-binding</keyword>
<evidence type="ECO:0000313" key="4">
    <source>
        <dbReference type="Proteomes" id="UP000723714"/>
    </source>
</evidence>
<gene>
    <name evidence="3" type="ORF">HGO97_014430</name>
</gene>
<keyword evidence="4" id="KW-1185">Reference proteome</keyword>
<accession>A0ABS6D6A1</accession>
<dbReference type="PIRSF" id="PIRSF002070">
    <property type="entry name" value="SSB"/>
    <property type="match status" value="1"/>
</dbReference>
<comment type="caution">
    <text evidence="1">Lacks conserved residue(s) required for the propagation of feature annotation.</text>
</comment>
<organism evidence="3 4">
    <name type="scientific">Faecalicatena faecalis</name>
    <dbReference type="NCBI Taxonomy" id="2726362"/>
    <lineage>
        <taxon>Bacteria</taxon>
        <taxon>Bacillati</taxon>
        <taxon>Bacillota</taxon>
        <taxon>Clostridia</taxon>
        <taxon>Lachnospirales</taxon>
        <taxon>Lachnospiraceae</taxon>
        <taxon>Faecalicatena</taxon>
    </lineage>
</organism>
<dbReference type="PROSITE" id="PS50935">
    <property type="entry name" value="SSB"/>
    <property type="match status" value="1"/>
</dbReference>
<dbReference type="PANTHER" id="PTHR10302">
    <property type="entry name" value="SINGLE-STRANDED DNA-BINDING PROTEIN"/>
    <property type="match status" value="1"/>
</dbReference>
<dbReference type="CDD" id="cd04496">
    <property type="entry name" value="SSB_OBF"/>
    <property type="match status" value="1"/>
</dbReference>
<comment type="caution">
    <text evidence="3">The sequence shown here is derived from an EMBL/GenBank/DDBJ whole genome shotgun (WGS) entry which is preliminary data.</text>
</comment>
<dbReference type="Proteomes" id="UP000723714">
    <property type="component" value="Unassembled WGS sequence"/>
</dbReference>
<dbReference type="PANTHER" id="PTHR10302:SF27">
    <property type="entry name" value="SINGLE-STRANDED DNA-BINDING PROTEIN"/>
    <property type="match status" value="1"/>
</dbReference>
<evidence type="ECO:0000256" key="1">
    <source>
        <dbReference type="HAMAP-Rule" id="MF_00984"/>
    </source>
</evidence>
<dbReference type="RefSeq" id="WP_216243013.1">
    <property type="nucleotide sequence ID" value="NZ_JABACJ020000014.1"/>
</dbReference>
<dbReference type="EMBL" id="JABACJ020000014">
    <property type="protein sequence ID" value="MBU3877004.1"/>
    <property type="molecule type" value="Genomic_DNA"/>
</dbReference>
<dbReference type="InterPro" id="IPR000424">
    <property type="entry name" value="Primosome_PriB/ssb"/>
</dbReference>
<dbReference type="GO" id="GO:0003677">
    <property type="term" value="F:DNA binding"/>
    <property type="evidence" value="ECO:0007669"/>
    <property type="project" value="UniProtKB-KW"/>
</dbReference>
<dbReference type="NCBIfam" id="TIGR00621">
    <property type="entry name" value="ssb"/>
    <property type="match status" value="1"/>
</dbReference>
<evidence type="ECO:0000256" key="2">
    <source>
        <dbReference type="PIRNR" id="PIRNR002070"/>
    </source>
</evidence>
<proteinExistence type="inferred from homology"/>